<proteinExistence type="predicted"/>
<gene>
    <name evidence="1" type="ORF">LCGC14_1704410</name>
</gene>
<sequence length="242" mass="24796">MNSPSVIYADSDLAIHKTLYTVEEFPVGQTLEYGDGRRYHFALAGELLVVAEILMGQDSTAESGLTPVAAAVGDTTLSVTLGAATVADYFKGGTAYVEVTPALGDSYKIGPHAAFSAAAAQLIPLAGDETIKTAITATSRITVVRNTYAGLISVAVDATQTGVIAGVAVSLIANAQWGWVQTRGPCPVLSGDNTGEGLAFAASDNSVGSGALKNADIEFVIGCVMQTGTADGDTQLIYLTID</sequence>
<comment type="caution">
    <text evidence="1">The sequence shown here is derived from an EMBL/GenBank/DDBJ whole genome shotgun (WGS) entry which is preliminary data.</text>
</comment>
<dbReference type="AlphaFoldDB" id="A0A0F9JXJ5"/>
<protein>
    <submittedName>
        <fullName evidence="1">Uncharacterized protein</fullName>
    </submittedName>
</protein>
<organism evidence="1">
    <name type="scientific">marine sediment metagenome</name>
    <dbReference type="NCBI Taxonomy" id="412755"/>
    <lineage>
        <taxon>unclassified sequences</taxon>
        <taxon>metagenomes</taxon>
        <taxon>ecological metagenomes</taxon>
    </lineage>
</organism>
<accession>A0A0F9JXJ5</accession>
<dbReference type="EMBL" id="LAZR01015107">
    <property type="protein sequence ID" value="KKM14608.1"/>
    <property type="molecule type" value="Genomic_DNA"/>
</dbReference>
<reference evidence="1" key="1">
    <citation type="journal article" date="2015" name="Nature">
        <title>Complex archaea that bridge the gap between prokaryotes and eukaryotes.</title>
        <authorList>
            <person name="Spang A."/>
            <person name="Saw J.H."/>
            <person name="Jorgensen S.L."/>
            <person name="Zaremba-Niedzwiedzka K."/>
            <person name="Martijn J."/>
            <person name="Lind A.E."/>
            <person name="van Eijk R."/>
            <person name="Schleper C."/>
            <person name="Guy L."/>
            <person name="Ettema T.J."/>
        </authorList>
    </citation>
    <scope>NUCLEOTIDE SEQUENCE</scope>
</reference>
<evidence type="ECO:0000313" key="1">
    <source>
        <dbReference type="EMBL" id="KKM14608.1"/>
    </source>
</evidence>
<name>A0A0F9JXJ5_9ZZZZ</name>